<keyword evidence="6" id="KW-1185">Reference proteome</keyword>
<evidence type="ECO:0000256" key="1">
    <source>
        <dbReference type="ARBA" id="ARBA00005568"/>
    </source>
</evidence>
<dbReference type="PANTHER" id="PTHR30502:SF0">
    <property type="entry name" value="PHOSPHOENOLPYRUVATE CARBOXYLASE FAMILY PROTEIN"/>
    <property type="match status" value="1"/>
</dbReference>
<evidence type="ECO:0000256" key="3">
    <source>
        <dbReference type="ARBA" id="ARBA00023239"/>
    </source>
</evidence>
<name>A0ABS0HXF9_9HYPH</name>
<evidence type="ECO:0000256" key="2">
    <source>
        <dbReference type="ARBA" id="ARBA00022723"/>
    </source>
</evidence>
<dbReference type="EMBL" id="JADQDN010000018">
    <property type="protein sequence ID" value="MBF9198173.1"/>
    <property type="molecule type" value="Genomic_DNA"/>
</dbReference>
<protein>
    <submittedName>
        <fullName evidence="5">Hydroxyacid aldolase</fullName>
    </submittedName>
</protein>
<sequence>MPIHSSFPERLKGGAPLYTAWCGLPDPSVAGILAREDFDAVTLDTQHGSIDFAASVQAIPLIAAAGKPALVRIPVGDFATASRYLDAGASGIIAPMINTVEDARRLAAFTKFPPVGERSWGAYGALALTGLEPGEYLRTANDLAVSFAMVETREALAIIDDILAVPGIDGVFIGPSDLSIALSGGKGVDPTSAEVDKALDHALTRVKAAGKIAAIYAVSGARAAELSAKGFHLVAIGSDMAMLRIGAHTALAAARA</sequence>
<dbReference type="RefSeq" id="WP_196265523.1">
    <property type="nucleotide sequence ID" value="NZ_JADQDN010000018.1"/>
</dbReference>
<dbReference type="Gene3D" id="3.20.20.60">
    <property type="entry name" value="Phosphoenolpyruvate-binding domains"/>
    <property type="match status" value="1"/>
</dbReference>
<dbReference type="SUPFAM" id="SSF51621">
    <property type="entry name" value="Phosphoenolpyruvate/pyruvate domain"/>
    <property type="match status" value="1"/>
</dbReference>
<dbReference type="InterPro" id="IPR005000">
    <property type="entry name" value="Aldolase/citrate-lyase_domain"/>
</dbReference>
<dbReference type="Pfam" id="PF03328">
    <property type="entry name" value="HpcH_HpaI"/>
    <property type="match status" value="1"/>
</dbReference>
<evidence type="ECO:0000313" key="6">
    <source>
        <dbReference type="Proteomes" id="UP000611708"/>
    </source>
</evidence>
<accession>A0ABS0HXF9</accession>
<feature type="domain" description="HpcH/HpaI aldolase/citrate lyase" evidence="4">
    <location>
        <begin position="21"/>
        <end position="243"/>
    </location>
</feature>
<comment type="similarity">
    <text evidence="1">Belongs to the HpcH/HpaI aldolase family.</text>
</comment>
<organism evidence="5 6">
    <name type="scientific">Microvirga terrestris</name>
    <dbReference type="NCBI Taxonomy" id="2791024"/>
    <lineage>
        <taxon>Bacteria</taxon>
        <taxon>Pseudomonadati</taxon>
        <taxon>Pseudomonadota</taxon>
        <taxon>Alphaproteobacteria</taxon>
        <taxon>Hyphomicrobiales</taxon>
        <taxon>Methylobacteriaceae</taxon>
        <taxon>Microvirga</taxon>
    </lineage>
</organism>
<dbReference type="InterPro" id="IPR050251">
    <property type="entry name" value="HpcH-HpaI_aldolase"/>
</dbReference>
<evidence type="ECO:0000259" key="4">
    <source>
        <dbReference type="Pfam" id="PF03328"/>
    </source>
</evidence>
<comment type="caution">
    <text evidence="5">The sequence shown here is derived from an EMBL/GenBank/DDBJ whole genome shotgun (WGS) entry which is preliminary data.</text>
</comment>
<evidence type="ECO:0000313" key="5">
    <source>
        <dbReference type="EMBL" id="MBF9198173.1"/>
    </source>
</evidence>
<reference evidence="5 6" key="1">
    <citation type="submission" date="2020-11" db="EMBL/GenBank/DDBJ databases">
        <authorList>
            <person name="Kim M.K."/>
        </authorList>
    </citation>
    <scope>NUCLEOTIDE SEQUENCE [LARGE SCALE GENOMIC DNA]</scope>
    <source>
        <strain evidence="5 6">BT290</strain>
    </source>
</reference>
<keyword evidence="2" id="KW-0479">Metal-binding</keyword>
<dbReference type="PANTHER" id="PTHR30502">
    <property type="entry name" value="2-KETO-3-DEOXY-L-RHAMNONATE ALDOLASE"/>
    <property type="match status" value="1"/>
</dbReference>
<keyword evidence="3" id="KW-0456">Lyase</keyword>
<gene>
    <name evidence="5" type="ORF">I2H36_19260</name>
</gene>
<dbReference type="Proteomes" id="UP000611708">
    <property type="component" value="Unassembled WGS sequence"/>
</dbReference>
<dbReference type="InterPro" id="IPR015813">
    <property type="entry name" value="Pyrv/PenolPyrv_kinase-like_dom"/>
</dbReference>
<proteinExistence type="inferred from homology"/>
<dbReference type="InterPro" id="IPR040442">
    <property type="entry name" value="Pyrv_kinase-like_dom_sf"/>
</dbReference>